<reference evidence="1" key="1">
    <citation type="submission" date="2020-12" db="EMBL/GenBank/DDBJ databases">
        <title>Marinomonas arctica sp. nov., a psychrotolerant bacterium isolated from the Arctic.</title>
        <authorList>
            <person name="Zhang Y."/>
        </authorList>
    </citation>
    <scope>NUCLEOTIDE SEQUENCE</scope>
    <source>
        <strain evidence="1">C1424</strain>
    </source>
</reference>
<sequence length="119" mass="13186">MNLSHRAVLEALKSDVDEEFGQEVIWTSDDGQSEVLTGTFSFVDEEVAAKSKTNKVGQLHVDVVSATFSVEPSACLCKSGDRLDIEGVSYLILPFHQSEFEIVLPLKVTKDKSHSWRNS</sequence>
<gene>
    <name evidence="1" type="ORF">I8J31_19645</name>
</gene>
<evidence type="ECO:0000313" key="2">
    <source>
        <dbReference type="Proteomes" id="UP000628710"/>
    </source>
</evidence>
<dbReference type="GO" id="GO:0019068">
    <property type="term" value="P:virion assembly"/>
    <property type="evidence" value="ECO:0007669"/>
    <property type="project" value="InterPro"/>
</dbReference>
<dbReference type="Pfam" id="PF05354">
    <property type="entry name" value="Phage_attach"/>
    <property type="match status" value="1"/>
</dbReference>
<dbReference type="EMBL" id="JAEMNX010000034">
    <property type="protein sequence ID" value="MBJ7539891.1"/>
    <property type="molecule type" value="Genomic_DNA"/>
</dbReference>
<dbReference type="Proteomes" id="UP000628710">
    <property type="component" value="Unassembled WGS sequence"/>
</dbReference>
<accession>A0A934N8A8</accession>
<name>A0A934N8A8_9GAMM</name>
<dbReference type="AlphaFoldDB" id="A0A934N8A8"/>
<dbReference type="InterPro" id="IPR008018">
    <property type="entry name" value="Phage_tail_attach_FII"/>
</dbReference>
<organism evidence="1 2">
    <name type="scientific">Marinomonas transparens</name>
    <dbReference type="NCBI Taxonomy" id="2795388"/>
    <lineage>
        <taxon>Bacteria</taxon>
        <taxon>Pseudomonadati</taxon>
        <taxon>Pseudomonadota</taxon>
        <taxon>Gammaproteobacteria</taxon>
        <taxon>Oceanospirillales</taxon>
        <taxon>Oceanospirillaceae</taxon>
        <taxon>Marinomonas</taxon>
    </lineage>
</organism>
<evidence type="ECO:0000313" key="1">
    <source>
        <dbReference type="EMBL" id="MBJ7539891.1"/>
    </source>
</evidence>
<comment type="caution">
    <text evidence="1">The sequence shown here is derived from an EMBL/GenBank/DDBJ whole genome shotgun (WGS) entry which is preliminary data.</text>
</comment>
<keyword evidence="2" id="KW-1185">Reference proteome</keyword>
<protein>
    <submittedName>
        <fullName evidence="1">Uncharacterized protein</fullName>
    </submittedName>
</protein>
<dbReference type="RefSeq" id="WP_199470286.1">
    <property type="nucleotide sequence ID" value="NZ_JAEMNX010000034.1"/>
</dbReference>
<proteinExistence type="predicted"/>